<dbReference type="OMA" id="DYCIGFS"/>
<evidence type="ECO:0000256" key="3">
    <source>
        <dbReference type="ARBA" id="ARBA00022533"/>
    </source>
</evidence>
<keyword evidence="6 12" id="KW-0547">Nucleotide-binding</keyword>
<comment type="activity regulation">
    <text evidence="12">Allosterically activated by AMP.</text>
</comment>
<dbReference type="Gene3D" id="3.40.50.460">
    <property type="entry name" value="Phosphofructokinase domain"/>
    <property type="match status" value="1"/>
</dbReference>
<dbReference type="InterPro" id="IPR050929">
    <property type="entry name" value="PFKA"/>
</dbReference>
<dbReference type="EnsemblPlants" id="AUR62003284-RA">
    <property type="protein sequence ID" value="AUR62003284-RA:cds"/>
    <property type="gene ID" value="AUR62003284"/>
</dbReference>
<evidence type="ECO:0000256" key="6">
    <source>
        <dbReference type="ARBA" id="ARBA00022741"/>
    </source>
</evidence>
<evidence type="ECO:0000256" key="4">
    <source>
        <dbReference type="ARBA" id="ARBA00022679"/>
    </source>
</evidence>
<feature type="binding site" evidence="12">
    <location>
        <begin position="370"/>
        <end position="372"/>
    </location>
    <ligand>
        <name>substrate</name>
    </ligand>
</feature>
<keyword evidence="9 12" id="KW-0460">Magnesium</keyword>
<comment type="function">
    <text evidence="2 12">Catalyzes the phosphorylation of D-fructose 6-phosphate to fructose 1,6-bisphosphate by ATP, the first committing step of glycolysis.</text>
</comment>
<feature type="binding site" evidence="12">
    <location>
        <begin position="478"/>
        <end position="481"/>
    </location>
    <ligand>
        <name>substrate</name>
    </ligand>
</feature>
<dbReference type="FunFam" id="3.40.50.450:FF:000002">
    <property type="entry name" value="ATP-dependent 6-phosphofructokinase"/>
    <property type="match status" value="1"/>
</dbReference>
<feature type="binding site" evidence="12">
    <location>
        <position position="190"/>
    </location>
    <ligand>
        <name>ATP</name>
        <dbReference type="ChEBI" id="CHEBI:30616"/>
    </ligand>
</feature>
<name>A0A803KW76_CHEQI</name>
<comment type="similarity">
    <text evidence="12">Belongs to the phosphofructokinase type A (PFKA) family. PPi-dependent PFK group II subfamily. Atypical ATP-dependent clade 'X' sub-subfamily.</text>
</comment>
<evidence type="ECO:0000256" key="11">
    <source>
        <dbReference type="ARBA" id="ARBA00048070"/>
    </source>
</evidence>
<keyword evidence="12" id="KW-0963">Cytoplasm</keyword>
<dbReference type="InterPro" id="IPR012004">
    <property type="entry name" value="PyroP-dep_PFK_TP0108"/>
</dbReference>
<organism evidence="14 15">
    <name type="scientific">Chenopodium quinoa</name>
    <name type="common">Quinoa</name>
    <dbReference type="NCBI Taxonomy" id="63459"/>
    <lineage>
        <taxon>Eukaryota</taxon>
        <taxon>Viridiplantae</taxon>
        <taxon>Streptophyta</taxon>
        <taxon>Embryophyta</taxon>
        <taxon>Tracheophyta</taxon>
        <taxon>Spermatophyta</taxon>
        <taxon>Magnoliopsida</taxon>
        <taxon>eudicotyledons</taxon>
        <taxon>Gunneridae</taxon>
        <taxon>Pentapetalae</taxon>
        <taxon>Caryophyllales</taxon>
        <taxon>Chenopodiaceae</taxon>
        <taxon>Chenopodioideae</taxon>
        <taxon>Atripliceae</taxon>
        <taxon>Chenopodium</taxon>
    </lineage>
</organism>
<evidence type="ECO:0000256" key="5">
    <source>
        <dbReference type="ARBA" id="ARBA00022723"/>
    </source>
</evidence>
<feature type="domain" description="Phosphofructokinase" evidence="13">
    <location>
        <begin position="183"/>
        <end position="335"/>
    </location>
</feature>
<dbReference type="Gramene" id="AUR62003284-RA">
    <property type="protein sequence ID" value="AUR62003284-RA:cds"/>
    <property type="gene ID" value="AUR62003284"/>
</dbReference>
<dbReference type="Proteomes" id="UP000596660">
    <property type="component" value="Unplaced"/>
</dbReference>
<keyword evidence="7 12" id="KW-0418">Kinase</keyword>
<comment type="subunit">
    <text evidence="12">Homotetramer.</text>
</comment>
<comment type="catalytic activity">
    <reaction evidence="11 12">
        <text>beta-D-fructose 6-phosphate + ATP = beta-D-fructose 1,6-bisphosphate + ADP + H(+)</text>
        <dbReference type="Rhea" id="RHEA:16109"/>
        <dbReference type="ChEBI" id="CHEBI:15378"/>
        <dbReference type="ChEBI" id="CHEBI:30616"/>
        <dbReference type="ChEBI" id="CHEBI:32966"/>
        <dbReference type="ChEBI" id="CHEBI:57634"/>
        <dbReference type="ChEBI" id="CHEBI:456216"/>
        <dbReference type="EC" id="2.7.1.11"/>
    </reaction>
</comment>
<evidence type="ECO:0000256" key="10">
    <source>
        <dbReference type="ARBA" id="ARBA00023152"/>
    </source>
</evidence>
<feature type="binding site" evidence="12">
    <location>
        <begin position="279"/>
        <end position="282"/>
    </location>
    <ligand>
        <name>ATP</name>
        <dbReference type="ChEBI" id="CHEBI:30616"/>
    </ligand>
</feature>
<dbReference type="InterPro" id="IPR035966">
    <property type="entry name" value="PKF_sf"/>
</dbReference>
<comment type="subcellular location">
    <subcellularLocation>
        <location evidence="12">Cytoplasm</location>
    </subcellularLocation>
</comment>
<dbReference type="InterPro" id="IPR022953">
    <property type="entry name" value="ATP_PFK"/>
</dbReference>
<evidence type="ECO:0000256" key="1">
    <source>
        <dbReference type="ARBA" id="ARBA00001946"/>
    </source>
</evidence>
<dbReference type="GO" id="GO:0046872">
    <property type="term" value="F:metal ion binding"/>
    <property type="evidence" value="ECO:0007669"/>
    <property type="project" value="UniProtKB-KW"/>
</dbReference>
<dbReference type="InterPro" id="IPR000023">
    <property type="entry name" value="Phosphofructokinase_dom"/>
</dbReference>
<dbReference type="HAMAP" id="MF_01981">
    <property type="entry name" value="Phosphofructokinase_II_X"/>
    <property type="match status" value="1"/>
</dbReference>
<keyword evidence="10 12" id="KW-0324">Glycolysis</keyword>
<sequence length="555" mass="60675">MATISPAIASNFTPPPSTAAKSSNFFSGVGNRGFRLNFPTKTTRGRKSGNLSVLGCAESRNPPEEIDLSDPNWKIKYERDFEQRFNLPHLTDVFKDLKPRPSTFCLKMRSPVSEDFAGGYPSDEKWNGYINNNDRVLLKVIRYSSQDSAGAECIDPDCTWVEQWVHRAGPREEIYFRPEEVNAAIVTCGGLCPGLNDVIRQIVITLDIYGVKNIVGIPFGYRGFTDKGIKEMPLSRKVVQNIHLSGGSLLGVSRGGPTVREIVDSMEERGTNMLFVLGGNGTHAGAVAIHNECRKRRMKVSVVGVPKTIDNDILLMDKTFGFDTAVEEAQRAINSAYIEVGPLIMNQPLAGLSLSQAHSAYRGVGLVKLMGRSSGFIAMHASLASGQVDICLIPEVPFHIHGPHGILRHLEYLLDTKGSAVICVAEGAALNLLEKSNATDASGNAVFGDIGVHIQQEIKKYFKELGTSADVKYIDPTYMLRAIRANASDGILCTILGQNAVHGAFAGFSGITVGLCNTHYAYFPIPEVIKYPRLVDPNSRMWHRCLTSTGQPDFI</sequence>
<dbReference type="GO" id="GO:0005737">
    <property type="term" value="C:cytoplasm"/>
    <property type="evidence" value="ECO:0007669"/>
    <property type="project" value="UniProtKB-SubCell"/>
</dbReference>
<dbReference type="NCBIfam" id="NF005301">
    <property type="entry name" value="PRK06830.1"/>
    <property type="match status" value="1"/>
</dbReference>
<feature type="site" description="Important for substrate specificity; cannot use PPi as phosphoryl donor" evidence="12">
    <location>
        <position position="281"/>
    </location>
</feature>
<accession>A0A803KW76</accession>
<dbReference type="GO" id="GO:0003872">
    <property type="term" value="F:6-phosphofructokinase activity"/>
    <property type="evidence" value="ECO:0007669"/>
    <property type="project" value="UniProtKB-UniRule"/>
</dbReference>
<dbReference type="PANTHER" id="PTHR45770">
    <property type="entry name" value="ATP-DEPENDENT 6-PHOSPHOFRUCTOKINASE 1"/>
    <property type="match status" value="1"/>
</dbReference>
<evidence type="ECO:0000256" key="12">
    <source>
        <dbReference type="HAMAP-Rule" id="MF_03186"/>
    </source>
</evidence>
<keyword evidence="8 12" id="KW-0067">ATP-binding</keyword>
<dbReference type="EC" id="2.7.1.11" evidence="12"/>
<dbReference type="PRINTS" id="PR00476">
    <property type="entry name" value="PHFRCTKINASE"/>
</dbReference>
<comment type="pathway">
    <text evidence="12">Carbohydrate degradation; glycolysis; D-glyceraldehyde 3-phosphate and glycerone phosphate from D-glucose: step 3/4.</text>
</comment>
<evidence type="ECO:0000256" key="8">
    <source>
        <dbReference type="ARBA" id="ARBA00022840"/>
    </source>
</evidence>
<feature type="binding site" evidence="12">
    <location>
        <begin position="254"/>
        <end position="255"/>
    </location>
    <ligand>
        <name>ATP</name>
        <dbReference type="ChEBI" id="CHEBI:30616"/>
    </ligand>
</feature>
<keyword evidence="4 12" id="KW-0808">Transferase</keyword>
<evidence type="ECO:0000256" key="2">
    <source>
        <dbReference type="ARBA" id="ARBA00002659"/>
    </source>
</evidence>
<feature type="active site" description="Proton acceptor" evidence="12">
    <location>
        <position position="310"/>
    </location>
</feature>
<evidence type="ECO:0000313" key="14">
    <source>
        <dbReference type="EnsemblPlants" id="AUR62003284-RA:cds"/>
    </source>
</evidence>
<keyword evidence="5 12" id="KW-0479">Metal-binding</keyword>
<dbReference type="Gene3D" id="3.40.50.450">
    <property type="match status" value="1"/>
</dbReference>
<feature type="domain" description="Phosphofructokinase" evidence="13">
    <location>
        <begin position="356"/>
        <end position="502"/>
    </location>
</feature>
<evidence type="ECO:0000259" key="13">
    <source>
        <dbReference type="Pfam" id="PF00365"/>
    </source>
</evidence>
<comment type="cofactor">
    <cofactor evidence="1 12">
        <name>Mg(2+)</name>
        <dbReference type="ChEBI" id="CHEBI:18420"/>
    </cofactor>
</comment>
<reference evidence="14" key="2">
    <citation type="submission" date="2021-03" db="UniProtKB">
        <authorList>
            <consortium name="EnsemblPlants"/>
        </authorList>
    </citation>
    <scope>IDENTIFICATION</scope>
</reference>
<dbReference type="AlphaFoldDB" id="A0A803KW76"/>
<evidence type="ECO:0000313" key="15">
    <source>
        <dbReference type="Proteomes" id="UP000596660"/>
    </source>
</evidence>
<keyword evidence="15" id="KW-1185">Reference proteome</keyword>
<proteinExistence type="inferred from homology"/>
<dbReference type="GO" id="GO:0005524">
    <property type="term" value="F:ATP binding"/>
    <property type="evidence" value="ECO:0007669"/>
    <property type="project" value="UniProtKB-KW"/>
</dbReference>
<dbReference type="SUPFAM" id="SSF53784">
    <property type="entry name" value="Phosphofructokinase"/>
    <property type="match status" value="1"/>
</dbReference>
<feature type="binding site" evidence="12">
    <location>
        <position position="280"/>
    </location>
    <ligand>
        <name>Mg(2+)</name>
        <dbReference type="ChEBI" id="CHEBI:18420"/>
        <note>catalytic</note>
    </ligand>
</feature>
<keyword evidence="3 12" id="KW-0021">Allosteric enzyme</keyword>
<evidence type="ECO:0000256" key="9">
    <source>
        <dbReference type="ARBA" id="ARBA00022842"/>
    </source>
</evidence>
<feature type="binding site" evidence="12">
    <location>
        <begin position="308"/>
        <end position="310"/>
    </location>
    <ligand>
        <name>substrate</name>
    </ligand>
</feature>
<gene>
    <name evidence="12" type="primary">PFK</name>
</gene>
<feature type="binding site" evidence="12">
    <location>
        <position position="426"/>
    </location>
    <ligand>
        <name>substrate</name>
    </ligand>
</feature>
<dbReference type="Pfam" id="PF00365">
    <property type="entry name" value="PFK"/>
    <property type="match status" value="2"/>
</dbReference>
<evidence type="ECO:0000256" key="7">
    <source>
        <dbReference type="ARBA" id="ARBA00022777"/>
    </source>
</evidence>
<dbReference type="GO" id="GO:0006002">
    <property type="term" value="P:fructose 6-phosphate metabolic process"/>
    <property type="evidence" value="ECO:0007669"/>
    <property type="project" value="InterPro"/>
</dbReference>
<reference evidence="14" key="1">
    <citation type="journal article" date="2017" name="Nature">
        <title>The genome of Chenopodium quinoa.</title>
        <authorList>
            <person name="Jarvis D.E."/>
            <person name="Ho Y.S."/>
            <person name="Lightfoot D.J."/>
            <person name="Schmoeckel S.M."/>
            <person name="Li B."/>
            <person name="Borm T.J.A."/>
            <person name="Ohyanagi H."/>
            <person name="Mineta K."/>
            <person name="Michell C.T."/>
            <person name="Saber N."/>
            <person name="Kharbatia N.M."/>
            <person name="Rupper R.R."/>
            <person name="Sharp A.R."/>
            <person name="Dally N."/>
            <person name="Boughton B.A."/>
            <person name="Woo Y.H."/>
            <person name="Gao G."/>
            <person name="Schijlen E.G.W.M."/>
            <person name="Guo X."/>
            <person name="Momin A.A."/>
            <person name="Negrao S."/>
            <person name="Al-Babili S."/>
            <person name="Gehring C."/>
            <person name="Roessner U."/>
            <person name="Jung C."/>
            <person name="Murphy K."/>
            <person name="Arold S.T."/>
            <person name="Gojobori T."/>
            <person name="van der Linden C.G."/>
            <person name="van Loo E.N."/>
            <person name="Jellen E.N."/>
            <person name="Maughan P.J."/>
            <person name="Tester M."/>
        </authorList>
    </citation>
    <scope>NUCLEOTIDE SEQUENCE [LARGE SCALE GENOMIC DNA]</scope>
    <source>
        <strain evidence="14">cv. PI 614886</strain>
    </source>
</reference>
<protein>
    <recommendedName>
        <fullName evidence="12">ATP-dependent 6-phosphofructokinase</fullName>
        <shortName evidence="12">ATP-PFK</shortName>
        <shortName evidence="12">Phosphofructokinase</shortName>
        <ecNumber evidence="12">2.7.1.11</ecNumber>
    </recommendedName>
    <alternativeName>
        <fullName evidence="12">Phosphohexokinase</fullName>
    </alternativeName>
</protein>
<dbReference type="UniPathway" id="UPA00109">
    <property type="reaction ID" value="UER00182"/>
</dbReference>